<protein>
    <submittedName>
        <fullName evidence="1">Uncharacterized protein</fullName>
    </submittedName>
</protein>
<evidence type="ECO:0000313" key="1">
    <source>
        <dbReference type="EMBL" id="CUH52740.1"/>
    </source>
</evidence>
<gene>
    <name evidence="1" type="ORF">SHM7688_02187</name>
</gene>
<evidence type="ECO:0000313" key="2">
    <source>
        <dbReference type="Proteomes" id="UP000054823"/>
    </source>
</evidence>
<reference evidence="1 2" key="1">
    <citation type="submission" date="2015-09" db="EMBL/GenBank/DDBJ databases">
        <authorList>
            <consortium name="Swine Surveillance"/>
        </authorList>
    </citation>
    <scope>NUCLEOTIDE SEQUENCE [LARGE SCALE GENOMIC DNA]</scope>
    <source>
        <strain evidence="1 2">CECT 7688</strain>
    </source>
</reference>
<proteinExistence type="predicted"/>
<accession>A0A0N7LS63</accession>
<dbReference type="EMBL" id="CYPW01000023">
    <property type="protein sequence ID" value="CUH52740.1"/>
    <property type="molecule type" value="Genomic_DNA"/>
</dbReference>
<dbReference type="Proteomes" id="UP000054823">
    <property type="component" value="Unassembled WGS sequence"/>
</dbReference>
<organism evidence="1 2">
    <name type="scientific">Shimia marina</name>
    <dbReference type="NCBI Taxonomy" id="321267"/>
    <lineage>
        <taxon>Bacteria</taxon>
        <taxon>Pseudomonadati</taxon>
        <taxon>Pseudomonadota</taxon>
        <taxon>Alphaproteobacteria</taxon>
        <taxon>Rhodobacterales</taxon>
        <taxon>Roseobacteraceae</taxon>
    </lineage>
</organism>
<sequence length="182" mass="21322">MELLNIGGVIFLRLRHVNFNVRKDQRHGSGLLAAIQRHIQHKHMIILRRHRQRQGARVHDHRAKFIMLQPFGRLTLFTHHAHISHQRVFHKGRDQCGIHTGRHPLCDRFFHDLPKSLMLHQTGQNLHIHRQGPRLAVLTFQNGKQRGLIQGGLQRSMRQRGVRHFGHIQRQPQPLFSGQSHA</sequence>
<name>A0A0N7LS63_9RHOB</name>
<dbReference type="AlphaFoldDB" id="A0A0N7LS63"/>
<keyword evidence="2" id="KW-1185">Reference proteome</keyword>